<gene>
    <name evidence="2" type="ORF">AVEN_169958_1</name>
</gene>
<reference evidence="2 3" key="1">
    <citation type="journal article" date="2019" name="Sci. Rep.">
        <title>Orb-weaving spider Araneus ventricosus genome elucidates the spidroin gene catalogue.</title>
        <authorList>
            <person name="Kono N."/>
            <person name="Nakamura H."/>
            <person name="Ohtoshi R."/>
            <person name="Moran D.A.P."/>
            <person name="Shinohara A."/>
            <person name="Yoshida Y."/>
            <person name="Fujiwara M."/>
            <person name="Mori M."/>
            <person name="Tomita M."/>
            <person name="Arakawa K."/>
        </authorList>
    </citation>
    <scope>NUCLEOTIDE SEQUENCE [LARGE SCALE GENOMIC DNA]</scope>
</reference>
<evidence type="ECO:0000256" key="1">
    <source>
        <dbReference type="SAM" id="MobiDB-lite"/>
    </source>
</evidence>
<organism evidence="2 3">
    <name type="scientific">Araneus ventricosus</name>
    <name type="common">Orbweaver spider</name>
    <name type="synonym">Epeira ventricosa</name>
    <dbReference type="NCBI Taxonomy" id="182803"/>
    <lineage>
        <taxon>Eukaryota</taxon>
        <taxon>Metazoa</taxon>
        <taxon>Ecdysozoa</taxon>
        <taxon>Arthropoda</taxon>
        <taxon>Chelicerata</taxon>
        <taxon>Arachnida</taxon>
        <taxon>Araneae</taxon>
        <taxon>Araneomorphae</taxon>
        <taxon>Entelegynae</taxon>
        <taxon>Araneoidea</taxon>
        <taxon>Araneidae</taxon>
        <taxon>Araneus</taxon>
    </lineage>
</organism>
<accession>A0A4Y2M4C1</accession>
<proteinExistence type="predicted"/>
<sequence>MGSEVLHVHLRDEFRRIPQLFSSSLRAYSAKGGLTVHGTRPEQGQRLRLRAAFKILDHENSISNVVSRIESLRIRKRSPSSVPNSSLRIPLTLTSKARSKG</sequence>
<feature type="region of interest" description="Disordered" evidence="1">
    <location>
        <begin position="77"/>
        <end position="101"/>
    </location>
</feature>
<dbReference type="AlphaFoldDB" id="A0A4Y2M4C1"/>
<dbReference type="EMBL" id="BGPR01006629">
    <property type="protein sequence ID" value="GBN20517.1"/>
    <property type="molecule type" value="Genomic_DNA"/>
</dbReference>
<comment type="caution">
    <text evidence="2">The sequence shown here is derived from an EMBL/GenBank/DDBJ whole genome shotgun (WGS) entry which is preliminary data.</text>
</comment>
<protein>
    <submittedName>
        <fullName evidence="2">Uncharacterized protein</fullName>
    </submittedName>
</protein>
<evidence type="ECO:0000313" key="3">
    <source>
        <dbReference type="Proteomes" id="UP000499080"/>
    </source>
</evidence>
<dbReference type="Proteomes" id="UP000499080">
    <property type="component" value="Unassembled WGS sequence"/>
</dbReference>
<name>A0A4Y2M4C1_ARAVE</name>
<feature type="compositionally biased region" description="Polar residues" evidence="1">
    <location>
        <begin position="79"/>
        <end position="101"/>
    </location>
</feature>
<keyword evidence="3" id="KW-1185">Reference proteome</keyword>
<evidence type="ECO:0000313" key="2">
    <source>
        <dbReference type="EMBL" id="GBN20517.1"/>
    </source>
</evidence>